<evidence type="ECO:0000259" key="5">
    <source>
        <dbReference type="PROSITE" id="PS50977"/>
    </source>
</evidence>
<dbReference type="EMBL" id="BAABAL010000009">
    <property type="protein sequence ID" value="GAA4008320.1"/>
    <property type="molecule type" value="Genomic_DNA"/>
</dbReference>
<sequence length="196" mass="21391">MPEETGVRARTRRAILEAAAQVFAKDRAASLSVVAGEAGVGRTTLHRYFPDRAALVRGLAYEVVRETGEVLARADLDQGSTWSAIERVVHDFVAMGERYYFLLHEHELDSDTKLTSEDNAALSPFVELLRRGQDEGVLRDDLPVEWLLQVTDALVNAAWVAALEGTLARAEAVRAVMLTLRGGIAPLGDPGRQVQG</sequence>
<dbReference type="InterPro" id="IPR036271">
    <property type="entry name" value="Tet_transcr_reg_TetR-rel_C_sf"/>
</dbReference>
<dbReference type="InterPro" id="IPR050109">
    <property type="entry name" value="HTH-type_TetR-like_transc_reg"/>
</dbReference>
<dbReference type="SUPFAM" id="SSF48498">
    <property type="entry name" value="Tetracyclin repressor-like, C-terminal domain"/>
    <property type="match status" value="1"/>
</dbReference>
<proteinExistence type="predicted"/>
<dbReference type="InterPro" id="IPR001647">
    <property type="entry name" value="HTH_TetR"/>
</dbReference>
<evidence type="ECO:0000256" key="3">
    <source>
        <dbReference type="ARBA" id="ARBA00023163"/>
    </source>
</evidence>
<dbReference type="Pfam" id="PF00440">
    <property type="entry name" value="TetR_N"/>
    <property type="match status" value="1"/>
</dbReference>
<comment type="caution">
    <text evidence="6">The sequence shown here is derived from an EMBL/GenBank/DDBJ whole genome shotgun (WGS) entry which is preliminary data.</text>
</comment>
<keyword evidence="7" id="KW-1185">Reference proteome</keyword>
<protein>
    <submittedName>
        <fullName evidence="6">TetR/AcrR family transcriptional regulator</fullName>
    </submittedName>
</protein>
<dbReference type="PROSITE" id="PS50977">
    <property type="entry name" value="HTH_TETR_2"/>
    <property type="match status" value="1"/>
</dbReference>
<keyword evidence="2 4" id="KW-0238">DNA-binding</keyword>
<accession>A0ABP7S8S6</accession>
<evidence type="ECO:0000256" key="4">
    <source>
        <dbReference type="PROSITE-ProRule" id="PRU00335"/>
    </source>
</evidence>
<gene>
    <name evidence="6" type="ORF">GCM10022247_33160</name>
</gene>
<name>A0ABP7S8S6_9PSEU</name>
<reference evidence="7" key="1">
    <citation type="journal article" date="2019" name="Int. J. Syst. Evol. Microbiol.">
        <title>The Global Catalogue of Microorganisms (GCM) 10K type strain sequencing project: providing services to taxonomists for standard genome sequencing and annotation.</title>
        <authorList>
            <consortium name="The Broad Institute Genomics Platform"/>
            <consortium name="The Broad Institute Genome Sequencing Center for Infectious Disease"/>
            <person name="Wu L."/>
            <person name="Ma J."/>
        </authorList>
    </citation>
    <scope>NUCLEOTIDE SEQUENCE [LARGE SCALE GENOMIC DNA]</scope>
    <source>
        <strain evidence="7">JCM 17342</strain>
    </source>
</reference>
<dbReference type="PANTHER" id="PTHR30055">
    <property type="entry name" value="HTH-TYPE TRANSCRIPTIONAL REGULATOR RUTR"/>
    <property type="match status" value="1"/>
</dbReference>
<evidence type="ECO:0000256" key="2">
    <source>
        <dbReference type="ARBA" id="ARBA00023125"/>
    </source>
</evidence>
<feature type="domain" description="HTH tetR-type" evidence="5">
    <location>
        <begin position="9"/>
        <end position="67"/>
    </location>
</feature>
<feature type="DNA-binding region" description="H-T-H motif" evidence="4">
    <location>
        <begin position="30"/>
        <end position="49"/>
    </location>
</feature>
<evidence type="ECO:0000313" key="6">
    <source>
        <dbReference type="EMBL" id="GAA4008320.1"/>
    </source>
</evidence>
<keyword evidence="1" id="KW-0805">Transcription regulation</keyword>
<evidence type="ECO:0000256" key="1">
    <source>
        <dbReference type="ARBA" id="ARBA00023015"/>
    </source>
</evidence>
<dbReference type="Gene3D" id="1.10.357.10">
    <property type="entry name" value="Tetracycline Repressor, domain 2"/>
    <property type="match status" value="1"/>
</dbReference>
<evidence type="ECO:0000313" key="7">
    <source>
        <dbReference type="Proteomes" id="UP001501747"/>
    </source>
</evidence>
<dbReference type="InterPro" id="IPR009057">
    <property type="entry name" value="Homeodomain-like_sf"/>
</dbReference>
<dbReference type="RefSeq" id="WP_344875632.1">
    <property type="nucleotide sequence ID" value="NZ_BAABAL010000009.1"/>
</dbReference>
<dbReference type="PANTHER" id="PTHR30055:SF234">
    <property type="entry name" value="HTH-TYPE TRANSCRIPTIONAL REGULATOR BETI"/>
    <property type="match status" value="1"/>
</dbReference>
<dbReference type="SUPFAM" id="SSF46689">
    <property type="entry name" value="Homeodomain-like"/>
    <property type="match status" value="1"/>
</dbReference>
<dbReference type="Proteomes" id="UP001501747">
    <property type="component" value="Unassembled WGS sequence"/>
</dbReference>
<organism evidence="6 7">
    <name type="scientific">Allokutzneria multivorans</name>
    <dbReference type="NCBI Taxonomy" id="1142134"/>
    <lineage>
        <taxon>Bacteria</taxon>
        <taxon>Bacillati</taxon>
        <taxon>Actinomycetota</taxon>
        <taxon>Actinomycetes</taxon>
        <taxon>Pseudonocardiales</taxon>
        <taxon>Pseudonocardiaceae</taxon>
        <taxon>Allokutzneria</taxon>
    </lineage>
</organism>
<keyword evidence="3" id="KW-0804">Transcription</keyword>